<keyword evidence="4" id="KW-1185">Reference proteome</keyword>
<reference evidence="3" key="2">
    <citation type="submission" date="2021-08" db="EMBL/GenBank/DDBJ databases">
        <authorList>
            <person name="Tani A."/>
            <person name="Ola A."/>
            <person name="Ogura Y."/>
            <person name="Katsura K."/>
            <person name="Hayashi T."/>
        </authorList>
    </citation>
    <scope>NUCLEOTIDE SEQUENCE</scope>
    <source>
        <strain evidence="3">DSM 17168</strain>
    </source>
</reference>
<dbReference type="Proteomes" id="UP001055153">
    <property type="component" value="Unassembled WGS sequence"/>
</dbReference>
<sequence length="104" mass="10386">MARPWRVVAGGLEVRVRATPRGGRDALDGVEERADGSCVLKVRVRAAPADGAANAAIRDVLREALGCPAGSVALAAGASARAKLFRIAGDGEALAARLAAAVGG</sequence>
<accession>A0ABQ4SHK2</accession>
<dbReference type="SUPFAM" id="SSF69786">
    <property type="entry name" value="YggU-like"/>
    <property type="match status" value="1"/>
</dbReference>
<name>A0ABQ4SHK2_9HYPH</name>
<dbReference type="RefSeq" id="WP_238236982.1">
    <property type="nucleotide sequence ID" value="NZ_BPQQ01000043.1"/>
</dbReference>
<dbReference type="SMART" id="SM01152">
    <property type="entry name" value="DUF167"/>
    <property type="match status" value="1"/>
</dbReference>
<organism evidence="3 4">
    <name type="scientific">Methylobacterium isbiliense</name>
    <dbReference type="NCBI Taxonomy" id="315478"/>
    <lineage>
        <taxon>Bacteria</taxon>
        <taxon>Pseudomonadati</taxon>
        <taxon>Pseudomonadota</taxon>
        <taxon>Alphaproteobacteria</taxon>
        <taxon>Hyphomicrobiales</taxon>
        <taxon>Methylobacteriaceae</taxon>
        <taxon>Methylobacterium</taxon>
    </lineage>
</organism>
<evidence type="ECO:0000313" key="4">
    <source>
        <dbReference type="Proteomes" id="UP001055153"/>
    </source>
</evidence>
<dbReference type="Pfam" id="PF02594">
    <property type="entry name" value="DUF167"/>
    <property type="match status" value="1"/>
</dbReference>
<evidence type="ECO:0000256" key="2">
    <source>
        <dbReference type="HAMAP-Rule" id="MF_00634"/>
    </source>
</evidence>
<gene>
    <name evidence="3" type="ORF">GMJLKIPL_3753</name>
</gene>
<protein>
    <recommendedName>
        <fullName evidence="2">UPF0235 protein GMJLKIPL_3753</fullName>
    </recommendedName>
</protein>
<dbReference type="EMBL" id="BPQQ01000043">
    <property type="protein sequence ID" value="GJE01816.1"/>
    <property type="molecule type" value="Genomic_DNA"/>
</dbReference>
<dbReference type="Gene3D" id="3.30.1200.10">
    <property type="entry name" value="YggU-like"/>
    <property type="match status" value="1"/>
</dbReference>
<dbReference type="HAMAP" id="MF_00634">
    <property type="entry name" value="UPF0235"/>
    <property type="match status" value="1"/>
</dbReference>
<reference evidence="3" key="1">
    <citation type="journal article" date="2021" name="Front. Microbiol.">
        <title>Comprehensive Comparative Genomics and Phenotyping of Methylobacterium Species.</title>
        <authorList>
            <person name="Alessa O."/>
            <person name="Ogura Y."/>
            <person name="Fujitani Y."/>
            <person name="Takami H."/>
            <person name="Hayashi T."/>
            <person name="Sahin N."/>
            <person name="Tani A."/>
        </authorList>
    </citation>
    <scope>NUCLEOTIDE SEQUENCE</scope>
    <source>
        <strain evidence="3">DSM 17168</strain>
    </source>
</reference>
<dbReference type="InterPro" id="IPR003746">
    <property type="entry name" value="DUF167"/>
</dbReference>
<evidence type="ECO:0000256" key="1">
    <source>
        <dbReference type="ARBA" id="ARBA00010364"/>
    </source>
</evidence>
<comment type="caution">
    <text evidence="3">The sequence shown here is derived from an EMBL/GenBank/DDBJ whole genome shotgun (WGS) entry which is preliminary data.</text>
</comment>
<dbReference type="NCBIfam" id="TIGR00251">
    <property type="entry name" value="DUF167 family protein"/>
    <property type="match status" value="1"/>
</dbReference>
<comment type="similarity">
    <text evidence="1 2">Belongs to the UPF0235 family.</text>
</comment>
<dbReference type="InterPro" id="IPR036591">
    <property type="entry name" value="YggU-like_sf"/>
</dbReference>
<proteinExistence type="inferred from homology"/>
<evidence type="ECO:0000313" key="3">
    <source>
        <dbReference type="EMBL" id="GJE01816.1"/>
    </source>
</evidence>